<reference evidence="2" key="1">
    <citation type="submission" date="2023-06" db="EMBL/GenBank/DDBJ databases">
        <title>Genome-scale phylogeny and comparative genomics of the fungal order Sordariales.</title>
        <authorList>
            <consortium name="Lawrence Berkeley National Laboratory"/>
            <person name="Hensen N."/>
            <person name="Bonometti L."/>
            <person name="Westerberg I."/>
            <person name="Brannstrom I.O."/>
            <person name="Guillou S."/>
            <person name="Cros-Aarteil S."/>
            <person name="Calhoun S."/>
            <person name="Haridas S."/>
            <person name="Kuo A."/>
            <person name="Mondo S."/>
            <person name="Pangilinan J."/>
            <person name="Riley R."/>
            <person name="Labutti K."/>
            <person name="Andreopoulos B."/>
            <person name="Lipzen A."/>
            <person name="Chen C."/>
            <person name="Yanf M."/>
            <person name="Daum C."/>
            <person name="Ng V."/>
            <person name="Clum A."/>
            <person name="Steindorff A."/>
            <person name="Ohm R."/>
            <person name="Martin F."/>
            <person name="Silar P."/>
            <person name="Natvig D."/>
            <person name="Lalanne C."/>
            <person name="Gautier V."/>
            <person name="Ament-Velasquez S.L."/>
            <person name="Kruys A."/>
            <person name="Hutchinson M.I."/>
            <person name="Powell A.J."/>
            <person name="Barry K."/>
            <person name="Miller A.N."/>
            <person name="Grigoriev I.V."/>
            <person name="Debuchy R."/>
            <person name="Gladieux P."/>
            <person name="Thoren M.H."/>
            <person name="Johannesson H."/>
        </authorList>
    </citation>
    <scope>NUCLEOTIDE SEQUENCE</scope>
    <source>
        <strain evidence="2">CBS 606.72</strain>
    </source>
</reference>
<dbReference type="Proteomes" id="UP001175000">
    <property type="component" value="Unassembled WGS sequence"/>
</dbReference>
<sequence>MEETVLEESRPSHNAPTKRFSPLHISILIGSSAVSFGVIGFLAFLWAGSYCARNSLPFAQTWYTLLDQGWVLRAITLTTVLLRTATSLDAGIATSMLATLLLERQGVQLSRLAKVSILRSTDSPPHALAWAAWIDILTRPLHNSLRYLLTALLLTTLTTQFASTILLFDFTSTLIPRIRTTANSMIQFSYSGTNGPVEFTNGKQAPYFGYSARFPRFAEHSESPVEPPPNEERTFQDTGLTHRAFIPLPKEARQRLRQYSGPATVLETQVVCVRPTILQFAISSPQIPRYTQLLFANLTYSLITPAALQSTEMFNPNFTESVVKPRKISVPVVVHSDDVKQWPMSIVSVWLDELEGYLLLNWTADPTRDWYKGDLALQNSWQRRTSGEWTTMSHRTRNISIDVTMCVTLFNTSLYLIDTDVGEPAFEPEVTWDNPTRRLTTEDAAMYLSTRNNSSQLHLGMFGPPTISIPANYTGGGYGASLRNQVRLAMGEMLSKLSVFDRSGALLGDMWWAAILCFDTNFGAQIGLHNTFTGVFQEVIQRTHNPALAVQSLLTMATANAYIELQPFFDFELPVAYSMWETAFIPVRWSGFNIVAGAVVVQALAVVAVTVLFVRETRFTELGNSWHAVAQLMDDETRLLVPEAAHRQSGAFKKWIKSNGWNIRYRIVNEGNSPRLARVDEVERS</sequence>
<evidence type="ECO:0000313" key="3">
    <source>
        <dbReference type="Proteomes" id="UP001175000"/>
    </source>
</evidence>
<organism evidence="2 3">
    <name type="scientific">Immersiella caudata</name>
    <dbReference type="NCBI Taxonomy" id="314043"/>
    <lineage>
        <taxon>Eukaryota</taxon>
        <taxon>Fungi</taxon>
        <taxon>Dikarya</taxon>
        <taxon>Ascomycota</taxon>
        <taxon>Pezizomycotina</taxon>
        <taxon>Sordariomycetes</taxon>
        <taxon>Sordariomycetidae</taxon>
        <taxon>Sordariales</taxon>
        <taxon>Lasiosphaeriaceae</taxon>
        <taxon>Immersiella</taxon>
    </lineage>
</organism>
<keyword evidence="3" id="KW-1185">Reference proteome</keyword>
<keyword evidence="1" id="KW-0472">Membrane</keyword>
<gene>
    <name evidence="2" type="ORF">B0T14DRAFT_569373</name>
</gene>
<evidence type="ECO:0000313" key="2">
    <source>
        <dbReference type="EMBL" id="KAK0613306.1"/>
    </source>
</evidence>
<accession>A0AA39WDC4</accession>
<evidence type="ECO:0000256" key="1">
    <source>
        <dbReference type="SAM" id="Phobius"/>
    </source>
</evidence>
<proteinExistence type="predicted"/>
<dbReference type="AlphaFoldDB" id="A0AA39WDC4"/>
<feature type="transmembrane region" description="Helical" evidence="1">
    <location>
        <begin position="594"/>
        <end position="614"/>
    </location>
</feature>
<keyword evidence="1" id="KW-1133">Transmembrane helix</keyword>
<name>A0AA39WDC4_9PEZI</name>
<feature type="transmembrane region" description="Helical" evidence="1">
    <location>
        <begin position="23"/>
        <end position="47"/>
    </location>
</feature>
<protein>
    <submittedName>
        <fullName evidence="2">Uncharacterized protein</fullName>
    </submittedName>
</protein>
<keyword evidence="1" id="KW-0812">Transmembrane</keyword>
<comment type="caution">
    <text evidence="2">The sequence shown here is derived from an EMBL/GenBank/DDBJ whole genome shotgun (WGS) entry which is preliminary data.</text>
</comment>
<feature type="transmembrane region" description="Helical" evidence="1">
    <location>
        <begin position="147"/>
        <end position="168"/>
    </location>
</feature>
<dbReference type="EMBL" id="JAULSU010000006">
    <property type="protein sequence ID" value="KAK0613306.1"/>
    <property type="molecule type" value="Genomic_DNA"/>
</dbReference>